<evidence type="ECO:0000256" key="3">
    <source>
        <dbReference type="ARBA" id="ARBA00022448"/>
    </source>
</evidence>
<evidence type="ECO:0000256" key="2">
    <source>
        <dbReference type="ARBA" id="ARBA00008335"/>
    </source>
</evidence>
<dbReference type="OrthoDB" id="3936150at2759"/>
<keyword evidence="5 7" id="KW-1133">Transmembrane helix</keyword>
<gene>
    <name evidence="9" type="ORF">ESCO_002124</name>
</gene>
<comment type="similarity">
    <text evidence="2">Belongs to the major facilitator superfamily.</text>
</comment>
<dbReference type="Proteomes" id="UP000053831">
    <property type="component" value="Unassembled WGS sequence"/>
</dbReference>
<evidence type="ECO:0000256" key="1">
    <source>
        <dbReference type="ARBA" id="ARBA00004141"/>
    </source>
</evidence>
<sequence length="528" mass="57555">MSEKSDISPVDPSALEKGVGDQGVLVEGSIRNADGSSLKSGEDVLAMQDLDPALNQKMHLVNNAIDEIGWTPYHTKLFFLNGFGYAADSMITLLQSVIATQAYREFGETGYSNGLTVSVYTGMLFGALFWGFGADIIGRRYAFNLSLLICAVSTILAGAMPNWPSLGLFIALHGFGGGGNLIMDTTVFLEYLPGDKQWLLTLLACWWGVGQAVTGFIAWGFLVDEKWNCADVASCTRQNNQGWRFVLFTGGAIVLVMSILRLTLVRLRETPKYLLGMGQDAEVVDTFQELAKKYNRSCSLTLEKLEVCGTIRSAHSKNRFSLAETWIHLGGLFSSRKMAFSTVLIWLSWMIIGLAFPLFYVFLPTYLASHGSAFTHSANITWRNYTFTNVSGIFGPLFAGYMCNTRILGRRYTMSIGALLTAAFLFAYTAVQTAVQDVVFSCLVGCFLNIYFGTLYAYTPEVLPSAHRGTGNGVAVALARVMGITSALVATFADTTTSVPLYVCAALFVLAAAIAAVFPYEPYGRRSS</sequence>
<feature type="transmembrane region" description="Helical" evidence="7">
    <location>
        <begin position="343"/>
        <end position="362"/>
    </location>
</feature>
<evidence type="ECO:0000256" key="5">
    <source>
        <dbReference type="ARBA" id="ARBA00022989"/>
    </source>
</evidence>
<feature type="transmembrane region" description="Helical" evidence="7">
    <location>
        <begin position="470"/>
        <end position="493"/>
    </location>
</feature>
<protein>
    <submittedName>
        <fullName evidence="9">Putative MFS-type transporter</fullName>
    </submittedName>
</protein>
<feature type="transmembrane region" description="Helical" evidence="7">
    <location>
        <begin position="382"/>
        <end position="400"/>
    </location>
</feature>
<dbReference type="CDD" id="cd17316">
    <property type="entry name" value="MFS_SV2_like"/>
    <property type="match status" value="1"/>
</dbReference>
<organism evidence="9 10">
    <name type="scientific">Escovopsis weberi</name>
    <dbReference type="NCBI Taxonomy" id="150374"/>
    <lineage>
        <taxon>Eukaryota</taxon>
        <taxon>Fungi</taxon>
        <taxon>Dikarya</taxon>
        <taxon>Ascomycota</taxon>
        <taxon>Pezizomycotina</taxon>
        <taxon>Sordariomycetes</taxon>
        <taxon>Hypocreomycetidae</taxon>
        <taxon>Hypocreales</taxon>
        <taxon>Hypocreaceae</taxon>
        <taxon>Escovopsis</taxon>
    </lineage>
</organism>
<dbReference type="PROSITE" id="PS50850">
    <property type="entry name" value="MFS"/>
    <property type="match status" value="1"/>
</dbReference>
<dbReference type="GO" id="GO:0016020">
    <property type="term" value="C:membrane"/>
    <property type="evidence" value="ECO:0007669"/>
    <property type="project" value="UniProtKB-SubCell"/>
</dbReference>
<evidence type="ECO:0000256" key="4">
    <source>
        <dbReference type="ARBA" id="ARBA00022692"/>
    </source>
</evidence>
<feature type="transmembrane region" description="Helical" evidence="7">
    <location>
        <begin position="115"/>
        <end position="134"/>
    </location>
</feature>
<dbReference type="InterPro" id="IPR036259">
    <property type="entry name" value="MFS_trans_sf"/>
</dbReference>
<proteinExistence type="inferred from homology"/>
<dbReference type="Gene3D" id="1.20.1250.20">
    <property type="entry name" value="MFS general substrate transporter like domains"/>
    <property type="match status" value="1"/>
</dbReference>
<evidence type="ECO:0000259" key="8">
    <source>
        <dbReference type="PROSITE" id="PS50850"/>
    </source>
</evidence>
<feature type="transmembrane region" description="Helical" evidence="7">
    <location>
        <begin position="199"/>
        <end position="222"/>
    </location>
</feature>
<dbReference type="PANTHER" id="PTHR23511">
    <property type="entry name" value="SYNAPTIC VESICLE GLYCOPROTEIN 2"/>
    <property type="match status" value="1"/>
</dbReference>
<dbReference type="InterPro" id="IPR020846">
    <property type="entry name" value="MFS_dom"/>
</dbReference>
<name>A0A0M9VWR1_ESCWE</name>
<feature type="transmembrane region" description="Helical" evidence="7">
    <location>
        <begin position="242"/>
        <end position="264"/>
    </location>
</feature>
<keyword evidence="6 7" id="KW-0472">Membrane</keyword>
<evidence type="ECO:0000256" key="7">
    <source>
        <dbReference type="SAM" id="Phobius"/>
    </source>
</evidence>
<dbReference type="Pfam" id="PF07690">
    <property type="entry name" value="MFS_1"/>
    <property type="match status" value="1"/>
</dbReference>
<dbReference type="AlphaFoldDB" id="A0A0M9VWR1"/>
<feature type="transmembrane region" description="Helical" evidence="7">
    <location>
        <begin position="438"/>
        <end position="458"/>
    </location>
</feature>
<dbReference type="FunFam" id="1.20.1250.20:FF:000171">
    <property type="entry name" value="MFS general substrate transporter"/>
    <property type="match status" value="1"/>
</dbReference>
<evidence type="ECO:0000313" key="9">
    <source>
        <dbReference type="EMBL" id="KOS22352.1"/>
    </source>
</evidence>
<dbReference type="SUPFAM" id="SSF103473">
    <property type="entry name" value="MFS general substrate transporter"/>
    <property type="match status" value="1"/>
</dbReference>
<feature type="domain" description="Major facilitator superfamily (MFS) profile" evidence="8">
    <location>
        <begin position="74"/>
        <end position="523"/>
    </location>
</feature>
<keyword evidence="3" id="KW-0813">Transport</keyword>
<comment type="subcellular location">
    <subcellularLocation>
        <location evidence="1">Membrane</location>
        <topology evidence="1">Multi-pass membrane protein</topology>
    </subcellularLocation>
</comment>
<dbReference type="EMBL" id="LGSR01000006">
    <property type="protein sequence ID" value="KOS22352.1"/>
    <property type="molecule type" value="Genomic_DNA"/>
</dbReference>
<comment type="caution">
    <text evidence="9">The sequence shown here is derived from an EMBL/GenBank/DDBJ whole genome shotgun (WGS) entry which is preliminary data.</text>
</comment>
<evidence type="ECO:0000313" key="10">
    <source>
        <dbReference type="Proteomes" id="UP000053831"/>
    </source>
</evidence>
<feature type="transmembrane region" description="Helical" evidence="7">
    <location>
        <begin position="499"/>
        <end position="520"/>
    </location>
</feature>
<dbReference type="InterPro" id="IPR011701">
    <property type="entry name" value="MFS"/>
</dbReference>
<keyword evidence="10" id="KW-1185">Reference proteome</keyword>
<keyword evidence="4 7" id="KW-0812">Transmembrane</keyword>
<accession>A0A0M9VWR1</accession>
<feature type="transmembrane region" description="Helical" evidence="7">
    <location>
        <begin position="83"/>
        <end position="103"/>
    </location>
</feature>
<evidence type="ECO:0000256" key="6">
    <source>
        <dbReference type="ARBA" id="ARBA00023136"/>
    </source>
</evidence>
<dbReference type="GO" id="GO:0022857">
    <property type="term" value="F:transmembrane transporter activity"/>
    <property type="evidence" value="ECO:0007669"/>
    <property type="project" value="InterPro"/>
</dbReference>
<dbReference type="PANTHER" id="PTHR23511:SF4">
    <property type="entry name" value="MAJOR FACILITATOR SUPERFAMILY (MFS) PROFILE DOMAIN-CONTAINING PROTEIN"/>
    <property type="match status" value="1"/>
</dbReference>
<feature type="transmembrane region" description="Helical" evidence="7">
    <location>
        <begin position="141"/>
        <end position="160"/>
    </location>
</feature>
<feature type="transmembrane region" description="Helical" evidence="7">
    <location>
        <begin position="412"/>
        <end position="432"/>
    </location>
</feature>
<reference evidence="9 10" key="1">
    <citation type="submission" date="2015-07" db="EMBL/GenBank/DDBJ databases">
        <title>The genome of the fungus Escovopsis weberi, a specialized disease agent of ant agriculture.</title>
        <authorList>
            <person name="de Man T.J."/>
            <person name="Stajich J.E."/>
            <person name="Kubicek C.P."/>
            <person name="Chenthamara K."/>
            <person name="Atanasova L."/>
            <person name="Druzhinina I.S."/>
            <person name="Birnbaum S."/>
            <person name="Barribeau S.M."/>
            <person name="Teiling C."/>
            <person name="Suen G."/>
            <person name="Currie C."/>
            <person name="Gerardo N.M."/>
        </authorList>
    </citation>
    <scope>NUCLEOTIDE SEQUENCE [LARGE SCALE GENOMIC DNA]</scope>
</reference>